<sequence>MGVVQSNVWSGGDGPSRPALATRLARLGTETAYVVAQEAGALKASGAKVLPFHIGDLNFSTPACVVQSCKDALDAGHTGYCAAAGIPELRKALADHYNETFGLSYGPENVSVQSGGKPAIGKFLMVCVNEGEEVLFPSPGYPIYESMAKFLNLTATPYEYVEKDGGWALDIDVLEKLVTPKTKAIIVNNFQNPVGVAHTRAEMEALAAFSVKHDLFVMSDDPYYQITFSDFDTSDFVHMAVLPGMADRTICAYTYSKSFAMTGWRLGAVLGPQAIVDAVTKINTNDEACTTHFIQKAGVTALTHPDAKAFTKNMVKELEVRRDLLAKELSTVPGFVPLIPKATFYMMVNVTGAMALVGTDSLEDFRRAVLKGTGVSFCTRAHFGTPLEGEVQRYVRFAFSGVTTSDIEATGAALRPFFEALKK</sequence>
<evidence type="ECO:0000313" key="1">
    <source>
        <dbReference type="EMBL" id="KAK1865973.1"/>
    </source>
</evidence>
<gene>
    <name evidence="1" type="ORF">I4F81_008494</name>
</gene>
<protein>
    <submittedName>
        <fullName evidence="1">Uncharacterized protein</fullName>
    </submittedName>
</protein>
<evidence type="ECO:0000313" key="2">
    <source>
        <dbReference type="Proteomes" id="UP000798662"/>
    </source>
</evidence>
<reference evidence="1" key="1">
    <citation type="submission" date="2019-11" db="EMBL/GenBank/DDBJ databases">
        <title>Nori genome reveals adaptations in red seaweeds to the harsh intertidal environment.</title>
        <authorList>
            <person name="Wang D."/>
            <person name="Mao Y."/>
        </authorList>
    </citation>
    <scope>NUCLEOTIDE SEQUENCE</scope>
    <source>
        <tissue evidence="1">Gametophyte</tissue>
    </source>
</reference>
<dbReference type="Proteomes" id="UP000798662">
    <property type="component" value="Chromosome 2"/>
</dbReference>
<proteinExistence type="predicted"/>
<organism evidence="1 2">
    <name type="scientific">Pyropia yezoensis</name>
    <name type="common">Susabi-nori</name>
    <name type="synonym">Porphyra yezoensis</name>
    <dbReference type="NCBI Taxonomy" id="2788"/>
    <lineage>
        <taxon>Eukaryota</taxon>
        <taxon>Rhodophyta</taxon>
        <taxon>Bangiophyceae</taxon>
        <taxon>Bangiales</taxon>
        <taxon>Bangiaceae</taxon>
        <taxon>Pyropia</taxon>
    </lineage>
</organism>
<keyword evidence="2" id="KW-1185">Reference proteome</keyword>
<comment type="caution">
    <text evidence="1">The sequence shown here is derived from an EMBL/GenBank/DDBJ whole genome shotgun (WGS) entry which is preliminary data.</text>
</comment>
<dbReference type="EMBL" id="CM020619">
    <property type="protein sequence ID" value="KAK1865973.1"/>
    <property type="molecule type" value="Genomic_DNA"/>
</dbReference>
<accession>A0ACC3C7D0</accession>
<name>A0ACC3C7D0_PYRYE</name>